<dbReference type="PANTHER" id="PTHR24559:SF450">
    <property type="entry name" value="RNA-DIRECTED DNA POLYMERASE HOMOLOG"/>
    <property type="match status" value="1"/>
</dbReference>
<keyword evidence="7" id="KW-0695">RNA-directed DNA polymerase</keyword>
<dbReference type="InterPro" id="IPR043128">
    <property type="entry name" value="Rev_trsase/Diguanyl_cyclase"/>
</dbReference>
<organism evidence="9 10">
    <name type="scientific">Hibiscus trionum</name>
    <name type="common">Flower of an hour</name>
    <dbReference type="NCBI Taxonomy" id="183268"/>
    <lineage>
        <taxon>Eukaryota</taxon>
        <taxon>Viridiplantae</taxon>
        <taxon>Streptophyta</taxon>
        <taxon>Embryophyta</taxon>
        <taxon>Tracheophyta</taxon>
        <taxon>Spermatophyta</taxon>
        <taxon>Magnoliopsida</taxon>
        <taxon>eudicotyledons</taxon>
        <taxon>Gunneridae</taxon>
        <taxon>Pentapetalae</taxon>
        <taxon>rosids</taxon>
        <taxon>malvids</taxon>
        <taxon>Malvales</taxon>
        <taxon>Malvaceae</taxon>
        <taxon>Malvoideae</taxon>
        <taxon>Hibiscus</taxon>
    </lineage>
</organism>
<dbReference type="GO" id="GO:0008233">
    <property type="term" value="F:peptidase activity"/>
    <property type="evidence" value="ECO:0007669"/>
    <property type="project" value="UniProtKB-KW"/>
</dbReference>
<evidence type="ECO:0000256" key="3">
    <source>
        <dbReference type="ARBA" id="ARBA00022695"/>
    </source>
</evidence>
<evidence type="ECO:0000259" key="8">
    <source>
        <dbReference type="PROSITE" id="PS50878"/>
    </source>
</evidence>
<name>A0A9W7GSU9_HIBTR</name>
<keyword evidence="4" id="KW-0540">Nuclease</keyword>
<feature type="domain" description="Reverse transcriptase" evidence="8">
    <location>
        <begin position="2"/>
        <end position="181"/>
    </location>
</feature>
<evidence type="ECO:0000256" key="5">
    <source>
        <dbReference type="ARBA" id="ARBA00022759"/>
    </source>
</evidence>
<dbReference type="PANTHER" id="PTHR24559">
    <property type="entry name" value="TRANSPOSON TY3-I GAG-POL POLYPROTEIN"/>
    <property type="match status" value="1"/>
</dbReference>
<keyword evidence="5" id="KW-0255">Endonuclease</keyword>
<dbReference type="FunFam" id="3.10.10.10:FF:000007">
    <property type="entry name" value="Retrovirus-related Pol polyprotein from transposon 17.6-like Protein"/>
    <property type="match status" value="1"/>
</dbReference>
<dbReference type="Pfam" id="PF00078">
    <property type="entry name" value="RVT_1"/>
    <property type="match status" value="1"/>
</dbReference>
<dbReference type="AlphaFoldDB" id="A0A9W7GSU9"/>
<accession>A0A9W7GSU9</accession>
<dbReference type="EMBL" id="BSYR01000001">
    <property type="protein sequence ID" value="GMI63476.1"/>
    <property type="molecule type" value="Genomic_DNA"/>
</dbReference>
<comment type="caution">
    <text evidence="9">The sequence shown here is derived from an EMBL/GenBank/DDBJ whole genome shotgun (WGS) entry which is preliminary data.</text>
</comment>
<keyword evidence="6" id="KW-0378">Hydrolase</keyword>
<keyword evidence="3" id="KW-0548">Nucleotidyltransferase</keyword>
<dbReference type="CDD" id="cd01647">
    <property type="entry name" value="RT_LTR"/>
    <property type="match status" value="1"/>
</dbReference>
<dbReference type="GO" id="GO:0003964">
    <property type="term" value="F:RNA-directed DNA polymerase activity"/>
    <property type="evidence" value="ECO:0007669"/>
    <property type="project" value="UniProtKB-KW"/>
</dbReference>
<keyword evidence="1" id="KW-0645">Protease</keyword>
<keyword evidence="10" id="KW-1185">Reference proteome</keyword>
<dbReference type="GO" id="GO:0004519">
    <property type="term" value="F:endonuclease activity"/>
    <property type="evidence" value="ECO:0007669"/>
    <property type="project" value="UniProtKB-KW"/>
</dbReference>
<dbReference type="InterPro" id="IPR043502">
    <property type="entry name" value="DNA/RNA_pol_sf"/>
</dbReference>
<proteinExistence type="predicted"/>
<evidence type="ECO:0000256" key="1">
    <source>
        <dbReference type="ARBA" id="ARBA00022670"/>
    </source>
</evidence>
<sequence>MLANSVIQTSRSPFVAPCLMVKKKDESWRFCVDYRQLNSATEKNIFPIPIVEDLLDELKGAGYFSKIDLRSGYWQIRVKEEDIPKTAFRTHHGHYEFKVMPFGLTNAPATFQALMNELFEPYLRKFVLVFFDDILIYSKDMREHEGHVKIVLKVLRENKLFAKRKKCFFGQRHVEYLGHIITEQGVATDPSKIEVMRNWALPTNLKSLRGF</sequence>
<dbReference type="OrthoDB" id="1686402at2759"/>
<dbReference type="Proteomes" id="UP001165190">
    <property type="component" value="Unassembled WGS sequence"/>
</dbReference>
<dbReference type="Gene3D" id="3.10.10.10">
    <property type="entry name" value="HIV Type 1 Reverse Transcriptase, subunit A, domain 1"/>
    <property type="match status" value="1"/>
</dbReference>
<evidence type="ECO:0000256" key="6">
    <source>
        <dbReference type="ARBA" id="ARBA00022801"/>
    </source>
</evidence>
<dbReference type="InterPro" id="IPR000477">
    <property type="entry name" value="RT_dom"/>
</dbReference>
<evidence type="ECO:0000256" key="7">
    <source>
        <dbReference type="ARBA" id="ARBA00022918"/>
    </source>
</evidence>
<protein>
    <recommendedName>
        <fullName evidence="8">Reverse transcriptase domain-containing protein</fullName>
    </recommendedName>
</protein>
<dbReference type="Gene3D" id="3.30.70.270">
    <property type="match status" value="1"/>
</dbReference>
<reference evidence="9" key="1">
    <citation type="submission" date="2023-05" db="EMBL/GenBank/DDBJ databases">
        <title>Genome and transcriptome analyses reveal genes involved in the formation of fine ridges on petal epidermal cells in Hibiscus trionum.</title>
        <authorList>
            <person name="Koshimizu S."/>
            <person name="Masuda S."/>
            <person name="Ishii T."/>
            <person name="Shirasu K."/>
            <person name="Hoshino A."/>
            <person name="Arita M."/>
        </authorList>
    </citation>
    <scope>NUCLEOTIDE SEQUENCE</scope>
    <source>
        <strain evidence="9">Hamamatsu line</strain>
    </source>
</reference>
<dbReference type="GO" id="GO:0006508">
    <property type="term" value="P:proteolysis"/>
    <property type="evidence" value="ECO:0007669"/>
    <property type="project" value="UniProtKB-KW"/>
</dbReference>
<dbReference type="InterPro" id="IPR053134">
    <property type="entry name" value="RNA-dir_DNA_polymerase"/>
</dbReference>
<dbReference type="SUPFAM" id="SSF56672">
    <property type="entry name" value="DNA/RNA polymerases"/>
    <property type="match status" value="1"/>
</dbReference>
<evidence type="ECO:0000313" key="9">
    <source>
        <dbReference type="EMBL" id="GMI63476.1"/>
    </source>
</evidence>
<evidence type="ECO:0000256" key="2">
    <source>
        <dbReference type="ARBA" id="ARBA00022679"/>
    </source>
</evidence>
<dbReference type="PROSITE" id="PS50878">
    <property type="entry name" value="RT_POL"/>
    <property type="match status" value="1"/>
</dbReference>
<gene>
    <name evidence="9" type="ORF">HRI_000016900</name>
</gene>
<keyword evidence="2" id="KW-0808">Transferase</keyword>
<evidence type="ECO:0000313" key="10">
    <source>
        <dbReference type="Proteomes" id="UP001165190"/>
    </source>
</evidence>
<evidence type="ECO:0000256" key="4">
    <source>
        <dbReference type="ARBA" id="ARBA00022722"/>
    </source>
</evidence>